<reference evidence="1 2" key="1">
    <citation type="submission" date="2016-08" db="EMBL/GenBank/DDBJ databases">
        <authorList>
            <consortium name="Lentinula edodes genome sequencing consortium"/>
            <person name="Sakamoto Y."/>
            <person name="Nakade K."/>
            <person name="Sato S."/>
            <person name="Yoshida Y."/>
            <person name="Miyazaki K."/>
            <person name="Natsume S."/>
            <person name="Konno N."/>
        </authorList>
    </citation>
    <scope>NUCLEOTIDE SEQUENCE [LARGE SCALE GENOMIC DNA]</scope>
    <source>
        <strain evidence="1 2">NBRC 111202</strain>
    </source>
</reference>
<reference evidence="1 2" key="2">
    <citation type="submission" date="2017-02" db="EMBL/GenBank/DDBJ databases">
        <title>A genome survey and senescence transcriptome analysis in Lentinula edodes.</title>
        <authorList>
            <person name="Sakamoto Y."/>
            <person name="Nakade K."/>
            <person name="Sato S."/>
            <person name="Yoshida Y."/>
            <person name="Miyazaki K."/>
            <person name="Natsume S."/>
            <person name="Konno N."/>
        </authorList>
    </citation>
    <scope>NUCLEOTIDE SEQUENCE [LARGE SCALE GENOMIC DNA]</scope>
    <source>
        <strain evidence="1 2">NBRC 111202</strain>
    </source>
</reference>
<organism evidence="1 2">
    <name type="scientific">Lentinula edodes</name>
    <name type="common">Shiitake mushroom</name>
    <name type="synonym">Lentinus edodes</name>
    <dbReference type="NCBI Taxonomy" id="5353"/>
    <lineage>
        <taxon>Eukaryota</taxon>
        <taxon>Fungi</taxon>
        <taxon>Dikarya</taxon>
        <taxon>Basidiomycota</taxon>
        <taxon>Agaricomycotina</taxon>
        <taxon>Agaricomycetes</taxon>
        <taxon>Agaricomycetidae</taxon>
        <taxon>Agaricales</taxon>
        <taxon>Marasmiineae</taxon>
        <taxon>Omphalotaceae</taxon>
        <taxon>Lentinula</taxon>
    </lineage>
</organism>
<evidence type="ECO:0000313" key="2">
    <source>
        <dbReference type="Proteomes" id="UP000188533"/>
    </source>
</evidence>
<keyword evidence="2" id="KW-1185">Reference proteome</keyword>
<dbReference type="EMBL" id="BDGU01001825">
    <property type="protein sequence ID" value="GAW10521.1"/>
    <property type="molecule type" value="Genomic_DNA"/>
</dbReference>
<sequence length="159" mass="18131">MFESNNNVCSSLCCPTAALLRSSEFGRPSARRCWSQWGRGGNGQSWIPELGSEGNIARKQLSCQETEGELRREVPHSDLPATCSLRIDDPDNYGSISSTSPLLLEVQHYLLQCRGEFVRVYKEKKSLMRHLRFICSSSNFFFPAVVENLNSMPFYYIFF</sequence>
<gene>
    <name evidence="1" type="ORF">LENED_012799</name>
</gene>
<dbReference type="Proteomes" id="UP000188533">
    <property type="component" value="Unassembled WGS sequence"/>
</dbReference>
<dbReference type="AlphaFoldDB" id="A0A1Q3ETG4"/>
<accession>A0A1Q3ETG4</accession>
<protein>
    <submittedName>
        <fullName evidence="1">Uncharacterized protein</fullName>
    </submittedName>
</protein>
<name>A0A1Q3ETG4_LENED</name>
<evidence type="ECO:0000313" key="1">
    <source>
        <dbReference type="EMBL" id="GAW10521.1"/>
    </source>
</evidence>
<proteinExistence type="predicted"/>
<comment type="caution">
    <text evidence="1">The sequence shown here is derived from an EMBL/GenBank/DDBJ whole genome shotgun (WGS) entry which is preliminary data.</text>
</comment>